<dbReference type="SUPFAM" id="SSF54909">
    <property type="entry name" value="Dimeric alpha+beta barrel"/>
    <property type="match status" value="1"/>
</dbReference>
<dbReference type="InterPro" id="IPR011008">
    <property type="entry name" value="Dimeric_a/b-barrel"/>
</dbReference>
<dbReference type="Gene3D" id="3.30.70.100">
    <property type="match status" value="1"/>
</dbReference>
<keyword evidence="3" id="KW-1185">Reference proteome</keyword>
<dbReference type="PANTHER" id="PTHR41521:SF4">
    <property type="entry name" value="BLR0684 PROTEIN"/>
    <property type="match status" value="1"/>
</dbReference>
<sequence>MTAYLIVNYDVDNPELYGEYQQGAGPALKIGTDCKLLVLDGDSTQVEGEGAGKQTVVLEFESMEKAKEIYESGEYQAVVGKRHDATSKHFAVLVNGFG</sequence>
<dbReference type="PANTHER" id="PTHR41521">
    <property type="match status" value="1"/>
</dbReference>
<dbReference type="KEGG" id="aym:YM304_10680"/>
<dbReference type="Proteomes" id="UP000011863">
    <property type="component" value="Chromosome"/>
</dbReference>
<dbReference type="InterPro" id="IPR010753">
    <property type="entry name" value="DUF1330"/>
</dbReference>
<dbReference type="Pfam" id="PF07045">
    <property type="entry name" value="DUF1330"/>
    <property type="match status" value="1"/>
</dbReference>
<dbReference type="EMBL" id="AP012057">
    <property type="protein sequence ID" value="BAN01382.1"/>
    <property type="molecule type" value="Genomic_DNA"/>
</dbReference>
<dbReference type="RefSeq" id="WP_015440629.1">
    <property type="nucleotide sequence ID" value="NC_020520.1"/>
</dbReference>
<organism evidence="2 3">
    <name type="scientific">Ilumatobacter coccineus (strain NBRC 103263 / KCTC 29153 / YM16-304)</name>
    <dbReference type="NCBI Taxonomy" id="1313172"/>
    <lineage>
        <taxon>Bacteria</taxon>
        <taxon>Bacillati</taxon>
        <taxon>Actinomycetota</taxon>
        <taxon>Acidimicrobiia</taxon>
        <taxon>Acidimicrobiales</taxon>
        <taxon>Ilumatobacteraceae</taxon>
        <taxon>Ilumatobacter</taxon>
    </lineage>
</organism>
<protein>
    <recommendedName>
        <fullName evidence="1">DUF1330 domain-containing protein</fullName>
    </recommendedName>
</protein>
<name>A0A6C7E5F2_ILUCY</name>
<dbReference type="AlphaFoldDB" id="A0A6C7E5F2"/>
<feature type="domain" description="DUF1330" evidence="1">
    <location>
        <begin position="2"/>
        <end position="95"/>
    </location>
</feature>
<gene>
    <name evidence="2" type="ORF">YM304_10680</name>
</gene>
<evidence type="ECO:0000313" key="2">
    <source>
        <dbReference type="EMBL" id="BAN01382.1"/>
    </source>
</evidence>
<accession>A0A6C7E5F2</accession>
<proteinExistence type="predicted"/>
<evidence type="ECO:0000259" key="1">
    <source>
        <dbReference type="Pfam" id="PF07045"/>
    </source>
</evidence>
<dbReference type="OrthoDB" id="9806380at2"/>
<evidence type="ECO:0000313" key="3">
    <source>
        <dbReference type="Proteomes" id="UP000011863"/>
    </source>
</evidence>
<reference evidence="2 3" key="1">
    <citation type="journal article" date="2013" name="Int. J. Syst. Evol. Microbiol.">
        <title>Ilumatobacter nonamiense sp. nov. and Ilumatobacter coccineum sp. nov., isolated from seashore sand.</title>
        <authorList>
            <person name="Matsumoto A."/>
            <person name="Kasai H."/>
            <person name="Matsuo Y."/>
            <person name="Shizuri Y."/>
            <person name="Ichikawa N."/>
            <person name="Fujita N."/>
            <person name="Omura S."/>
            <person name="Takahashi Y."/>
        </authorList>
    </citation>
    <scope>NUCLEOTIDE SEQUENCE [LARGE SCALE GENOMIC DNA]</scope>
    <source>
        <strain evidence="3">NBRC 103263 / KCTC 29153 / YM16-304</strain>
    </source>
</reference>